<dbReference type="GO" id="GO:0004044">
    <property type="term" value="F:amidophosphoribosyltransferase activity"/>
    <property type="evidence" value="ECO:0007669"/>
    <property type="project" value="UniProtKB-UniRule"/>
</dbReference>
<dbReference type="Gene3D" id="3.60.20.10">
    <property type="entry name" value="Glutamine Phosphoribosylpyrophosphate, subunit 1, domain 1"/>
    <property type="match status" value="1"/>
</dbReference>
<evidence type="ECO:0000313" key="14">
    <source>
        <dbReference type="Proteomes" id="UP000189670"/>
    </source>
</evidence>
<comment type="function">
    <text evidence="7">Catalyzes the formation of phosphoribosylamine from phosphoribosylpyrophosphate (PRPP) and glutamine.</text>
</comment>
<feature type="binding site" evidence="7 11">
    <location>
        <position position="435"/>
    </location>
    <ligand>
        <name>[4Fe-4S] cluster</name>
        <dbReference type="ChEBI" id="CHEBI:49883"/>
    </ligand>
</feature>
<evidence type="ECO:0000256" key="11">
    <source>
        <dbReference type="PIRSR" id="PIRSR000485-3"/>
    </source>
</evidence>
<comment type="catalytic activity">
    <reaction evidence="7 8">
        <text>5-phospho-beta-D-ribosylamine + L-glutamate + diphosphate = 5-phospho-alpha-D-ribose 1-diphosphate + L-glutamine + H2O</text>
        <dbReference type="Rhea" id="RHEA:14905"/>
        <dbReference type="ChEBI" id="CHEBI:15377"/>
        <dbReference type="ChEBI" id="CHEBI:29985"/>
        <dbReference type="ChEBI" id="CHEBI:33019"/>
        <dbReference type="ChEBI" id="CHEBI:58017"/>
        <dbReference type="ChEBI" id="CHEBI:58359"/>
        <dbReference type="ChEBI" id="CHEBI:58681"/>
        <dbReference type="EC" id="2.4.2.14"/>
    </reaction>
</comment>
<dbReference type="UniPathway" id="UPA00074">
    <property type="reaction ID" value="UER00124"/>
</dbReference>
<dbReference type="NCBIfam" id="TIGR01134">
    <property type="entry name" value="purF"/>
    <property type="match status" value="1"/>
</dbReference>
<dbReference type="AlphaFoldDB" id="A0A1V1P0W6"/>
<dbReference type="InterPro" id="IPR035584">
    <property type="entry name" value="PurF_N"/>
</dbReference>
<accession>A0A1V1P0W6</accession>
<dbReference type="EMBL" id="ATBP01000928">
    <property type="protein sequence ID" value="ETR68512.1"/>
    <property type="molecule type" value="Genomic_DNA"/>
</dbReference>
<keyword evidence="7 11" id="KW-0411">Iron-sulfur</keyword>
<protein>
    <recommendedName>
        <fullName evidence="7">Amidophosphoribosyltransferase</fullName>
        <shortName evidence="7">ATase</shortName>
        <ecNumber evidence="7">2.4.2.14</ecNumber>
    </recommendedName>
    <alternativeName>
        <fullName evidence="7">Glutamine phosphoribosylpyrophosphate amidotransferase</fullName>
        <shortName evidence="7">GPATase</shortName>
    </alternativeName>
</protein>
<dbReference type="Proteomes" id="UP000189670">
    <property type="component" value="Unassembled WGS sequence"/>
</dbReference>
<dbReference type="CDD" id="cd00715">
    <property type="entry name" value="GPATase_N"/>
    <property type="match status" value="1"/>
</dbReference>
<comment type="similarity">
    <text evidence="2 7 8">In the C-terminal section; belongs to the purine/pyrimidine phosphoribosyltransferase family.</text>
</comment>
<evidence type="ECO:0000256" key="1">
    <source>
        <dbReference type="ARBA" id="ARBA00005209"/>
    </source>
</evidence>
<dbReference type="InterPro" id="IPR017932">
    <property type="entry name" value="GATase_2_dom"/>
</dbReference>
<dbReference type="InterPro" id="IPR000836">
    <property type="entry name" value="PRTase_dom"/>
</dbReference>
<dbReference type="SUPFAM" id="SSF56235">
    <property type="entry name" value="N-terminal nucleophile aminohydrolases (Ntn hydrolases)"/>
    <property type="match status" value="1"/>
</dbReference>
<evidence type="ECO:0000256" key="10">
    <source>
        <dbReference type="PIRSR" id="PIRSR000485-2"/>
    </source>
</evidence>
<dbReference type="HAMAP" id="MF_01931">
    <property type="entry name" value="PurF"/>
    <property type="match status" value="1"/>
</dbReference>
<dbReference type="InterPro" id="IPR029057">
    <property type="entry name" value="PRTase-like"/>
</dbReference>
<evidence type="ECO:0000259" key="12">
    <source>
        <dbReference type="PROSITE" id="PS51278"/>
    </source>
</evidence>
<keyword evidence="4 7" id="KW-0808">Transferase</keyword>
<keyword evidence="7 10" id="KW-0479">Metal-binding</keyword>
<dbReference type="SUPFAM" id="SSF53271">
    <property type="entry name" value="PRTase-like"/>
    <property type="match status" value="1"/>
</dbReference>
<feature type="active site" description="Nucleophile" evidence="7 9">
    <location>
        <position position="2"/>
    </location>
</feature>
<evidence type="ECO:0000256" key="2">
    <source>
        <dbReference type="ARBA" id="ARBA00010138"/>
    </source>
</evidence>
<dbReference type="CDD" id="cd06223">
    <property type="entry name" value="PRTases_typeI"/>
    <property type="match status" value="1"/>
</dbReference>
<organism evidence="13 14">
    <name type="scientific">Candidatus Magnetoglobus multicellularis str. Araruama</name>
    <dbReference type="NCBI Taxonomy" id="890399"/>
    <lineage>
        <taxon>Bacteria</taxon>
        <taxon>Pseudomonadati</taxon>
        <taxon>Thermodesulfobacteriota</taxon>
        <taxon>Desulfobacteria</taxon>
        <taxon>Desulfobacterales</taxon>
        <taxon>Desulfobacteraceae</taxon>
        <taxon>Candidatus Magnetoglobus</taxon>
    </lineage>
</organism>
<sequence>MCGIFGIYAPNKPVAKLTYLGLYALQHRGQESAGIAVADSSGKISHHLEMGLVSQAFKEKDLNALSGIIALGHCRYSTTGATNIYNAQPIINTFAGQPFALAHNGNLINIKEIRDALERAGYRFLGSSDSEIISALISRSSKACLEEAILEVTKMLQGAYTFIILTKDKLIALRDPHGFRPLVIGKTDQGYVIASEDCALSVVGAQLLREVHPGEMVSVDATGCKAEQYSEKEGCSICSFEYIYLARPDSNIHRRNLHLCRIKMGRNLFQEYPLDADMVIGVPYSGIPAAIGFSKESGIPYDDVLIKNRYIGRTFIQPEQSLRELGVKVKLNPIRSAIHNKRIVLVDDSIVRGTTSRKIVQLLRDAGAKEVHMRISSPPVKFPCFYGIDTPESKELIASSLNTSEIKQHLNVDSLGYLSIEGLVNAIHLPVDYLCLACFNKKYPVHKKT</sequence>
<comment type="caution">
    <text evidence="13">The sequence shown here is derived from an EMBL/GenBank/DDBJ whole genome shotgun (WGS) entry which is preliminary data.</text>
</comment>
<dbReference type="PIRSF" id="PIRSF000485">
    <property type="entry name" value="Amd_phspho_trans"/>
    <property type="match status" value="1"/>
</dbReference>
<dbReference type="GO" id="GO:0000287">
    <property type="term" value="F:magnesium ion binding"/>
    <property type="evidence" value="ECO:0007669"/>
    <property type="project" value="UniProtKB-UniRule"/>
</dbReference>
<comment type="cofactor">
    <cofactor evidence="7 11">
        <name>[4Fe-4S] cluster</name>
        <dbReference type="ChEBI" id="CHEBI:49883"/>
    </cofactor>
    <text evidence="7 11">Binds 1 [4Fe-4S] cluster per subunit.</text>
</comment>
<dbReference type="PROSITE" id="PS51278">
    <property type="entry name" value="GATASE_TYPE_2"/>
    <property type="match status" value="1"/>
</dbReference>
<feature type="binding site" evidence="7 11">
    <location>
        <position position="384"/>
    </location>
    <ligand>
        <name>[4Fe-4S] cluster</name>
        <dbReference type="ChEBI" id="CHEBI:49883"/>
    </ligand>
</feature>
<feature type="binding site" evidence="7 11">
    <location>
        <position position="238"/>
    </location>
    <ligand>
        <name>[4Fe-4S] cluster</name>
        <dbReference type="ChEBI" id="CHEBI:49883"/>
    </ligand>
</feature>
<evidence type="ECO:0000256" key="8">
    <source>
        <dbReference type="PIRNR" id="PIRNR000485"/>
    </source>
</evidence>
<feature type="domain" description="Glutamine amidotransferase type-2" evidence="12">
    <location>
        <begin position="2"/>
        <end position="222"/>
    </location>
</feature>
<name>A0A1V1P0W6_9BACT</name>
<feature type="binding site" evidence="7 10">
    <location>
        <position position="347"/>
    </location>
    <ligand>
        <name>Mg(2+)</name>
        <dbReference type="ChEBI" id="CHEBI:18420"/>
    </ligand>
</feature>
<feature type="binding site" evidence="7 11">
    <location>
        <position position="438"/>
    </location>
    <ligand>
        <name>[4Fe-4S] cluster</name>
        <dbReference type="ChEBI" id="CHEBI:49883"/>
    </ligand>
</feature>
<dbReference type="InterPro" id="IPR029055">
    <property type="entry name" value="Ntn_hydrolases_N"/>
</dbReference>
<keyword evidence="7" id="KW-0004">4Fe-4S</keyword>
<keyword evidence="7 11" id="KW-0408">Iron</keyword>
<evidence type="ECO:0000256" key="5">
    <source>
        <dbReference type="ARBA" id="ARBA00022755"/>
    </source>
</evidence>
<evidence type="ECO:0000256" key="3">
    <source>
        <dbReference type="ARBA" id="ARBA00022676"/>
    </source>
</evidence>
<dbReference type="Gene3D" id="3.40.50.2020">
    <property type="match status" value="1"/>
</dbReference>
<evidence type="ECO:0000256" key="7">
    <source>
        <dbReference type="HAMAP-Rule" id="MF_01931"/>
    </source>
</evidence>
<keyword evidence="6 7" id="KW-0315">Glutamine amidotransferase</keyword>
<dbReference type="PANTHER" id="PTHR11907">
    <property type="entry name" value="AMIDOPHOSPHORIBOSYLTRANSFERASE"/>
    <property type="match status" value="1"/>
</dbReference>
<feature type="binding site" evidence="7 10">
    <location>
        <position position="285"/>
    </location>
    <ligand>
        <name>Mg(2+)</name>
        <dbReference type="ChEBI" id="CHEBI:18420"/>
    </ligand>
</feature>
<keyword evidence="5 7" id="KW-0658">Purine biosynthesis</keyword>
<keyword evidence="7 10" id="KW-0460">Magnesium</keyword>
<dbReference type="GO" id="GO:0009113">
    <property type="term" value="P:purine nucleobase biosynthetic process"/>
    <property type="evidence" value="ECO:0007669"/>
    <property type="project" value="UniProtKB-UniRule"/>
</dbReference>
<dbReference type="Pfam" id="PF00156">
    <property type="entry name" value="Pribosyltran"/>
    <property type="match status" value="1"/>
</dbReference>
<dbReference type="GO" id="GO:0051539">
    <property type="term" value="F:4 iron, 4 sulfur cluster binding"/>
    <property type="evidence" value="ECO:0007669"/>
    <property type="project" value="UniProtKB-KW"/>
</dbReference>
<reference evidence="14" key="1">
    <citation type="submission" date="2012-11" db="EMBL/GenBank/DDBJ databases">
        <authorList>
            <person name="Lucero-Rivera Y.E."/>
            <person name="Tovar-Ramirez D."/>
        </authorList>
    </citation>
    <scope>NUCLEOTIDE SEQUENCE [LARGE SCALE GENOMIC DNA]</scope>
    <source>
        <strain evidence="14">Araruama</strain>
    </source>
</reference>
<gene>
    <name evidence="7 13" type="primary">purF</name>
    <name evidence="13" type="ORF">OMM_04521</name>
</gene>
<evidence type="ECO:0000256" key="4">
    <source>
        <dbReference type="ARBA" id="ARBA00022679"/>
    </source>
</evidence>
<proteinExistence type="inferred from homology"/>
<dbReference type="EC" id="2.4.2.14" evidence="7"/>
<comment type="pathway">
    <text evidence="1 7 8">Purine metabolism; IMP biosynthesis via de novo pathway; N(1)-(5-phospho-D-ribosyl)glycinamide from 5-phospho-alpha-D-ribose 1-diphosphate: step 1/2.</text>
</comment>
<feature type="binding site" evidence="7 10">
    <location>
        <position position="348"/>
    </location>
    <ligand>
        <name>Mg(2+)</name>
        <dbReference type="ChEBI" id="CHEBI:18420"/>
    </ligand>
</feature>
<comment type="cofactor">
    <cofactor evidence="7 10">
        <name>Mg(2+)</name>
        <dbReference type="ChEBI" id="CHEBI:18420"/>
    </cofactor>
    <text evidence="7 10">Binds 1 Mg(2+) ion per subunit.</text>
</comment>
<keyword evidence="3 7" id="KW-0328">Glycosyltransferase</keyword>
<evidence type="ECO:0000313" key="13">
    <source>
        <dbReference type="EMBL" id="ETR68512.1"/>
    </source>
</evidence>
<evidence type="ECO:0000256" key="9">
    <source>
        <dbReference type="PIRSR" id="PIRSR000485-1"/>
    </source>
</evidence>
<dbReference type="GO" id="GO:0006189">
    <property type="term" value="P:'de novo' IMP biosynthetic process"/>
    <property type="evidence" value="ECO:0007669"/>
    <property type="project" value="UniProtKB-UniRule"/>
</dbReference>
<dbReference type="InterPro" id="IPR005854">
    <property type="entry name" value="PurF"/>
</dbReference>
<evidence type="ECO:0000256" key="6">
    <source>
        <dbReference type="ARBA" id="ARBA00022962"/>
    </source>
</evidence>
<dbReference type="Pfam" id="PF13537">
    <property type="entry name" value="GATase_7"/>
    <property type="match status" value="1"/>
</dbReference>